<evidence type="ECO:0000259" key="6">
    <source>
        <dbReference type="Pfam" id="PF04055"/>
    </source>
</evidence>
<dbReference type="Pfam" id="PF04055">
    <property type="entry name" value="Radical_SAM"/>
    <property type="match status" value="1"/>
</dbReference>
<dbReference type="NCBIfam" id="TIGR03978">
    <property type="entry name" value="rSAM_paired_1"/>
    <property type="match status" value="1"/>
</dbReference>
<keyword evidence="8" id="KW-1185">Reference proteome</keyword>
<dbReference type="EMBL" id="JALAZD010000001">
    <property type="protein sequence ID" value="MCI0125937.1"/>
    <property type="molecule type" value="Genomic_DNA"/>
</dbReference>
<dbReference type="AlphaFoldDB" id="A0AA41UAD2"/>
<dbReference type="SUPFAM" id="SSF102114">
    <property type="entry name" value="Radical SAM enzymes"/>
    <property type="match status" value="1"/>
</dbReference>
<evidence type="ECO:0000313" key="7">
    <source>
        <dbReference type="EMBL" id="MCI0125937.1"/>
    </source>
</evidence>
<dbReference type="InterPro" id="IPR058240">
    <property type="entry name" value="rSAM_sf"/>
</dbReference>
<dbReference type="Gene3D" id="3.20.20.70">
    <property type="entry name" value="Aldolase class I"/>
    <property type="match status" value="1"/>
</dbReference>
<dbReference type="GO" id="GO:0046872">
    <property type="term" value="F:metal ion binding"/>
    <property type="evidence" value="ECO:0007669"/>
    <property type="project" value="UniProtKB-KW"/>
</dbReference>
<dbReference type="InterPro" id="IPR007197">
    <property type="entry name" value="rSAM"/>
</dbReference>
<dbReference type="InterPro" id="IPR023867">
    <property type="entry name" value="Sulphatase_maturase_rSAM"/>
</dbReference>
<dbReference type="RefSeq" id="WP_281735006.1">
    <property type="nucleotide sequence ID" value="NZ_JAKETQ010000001.1"/>
</dbReference>
<dbReference type="PANTHER" id="PTHR43273:SF8">
    <property type="entry name" value="RADICAL SAM DOMAIN PROTEIN"/>
    <property type="match status" value="1"/>
</dbReference>
<evidence type="ECO:0000256" key="2">
    <source>
        <dbReference type="ARBA" id="ARBA00022691"/>
    </source>
</evidence>
<keyword evidence="5" id="KW-0411">Iron-sulfur</keyword>
<dbReference type="SFLD" id="SFLDG01386">
    <property type="entry name" value="main_SPASM_domain-containing"/>
    <property type="match status" value="1"/>
</dbReference>
<evidence type="ECO:0000256" key="1">
    <source>
        <dbReference type="ARBA" id="ARBA00001966"/>
    </source>
</evidence>
<dbReference type="SFLD" id="SFLDS00029">
    <property type="entry name" value="Radical_SAM"/>
    <property type="match status" value="1"/>
</dbReference>
<evidence type="ECO:0000313" key="8">
    <source>
        <dbReference type="Proteomes" id="UP001156140"/>
    </source>
</evidence>
<feature type="domain" description="Radical SAM core" evidence="6">
    <location>
        <begin position="88"/>
        <end position="196"/>
    </location>
</feature>
<keyword evidence="4" id="KW-0408">Iron</keyword>
<evidence type="ECO:0000256" key="3">
    <source>
        <dbReference type="ARBA" id="ARBA00022723"/>
    </source>
</evidence>
<accession>A0AA41UAD2</accession>
<keyword evidence="3" id="KW-0479">Metal-binding</keyword>
<sequence>MTTVWPLRFRELGGDLLFADEAGGWFYSDRAFLDRYALGELTSEDQDFLLRGGFAFNRIGDLSYSSFLRRWSGRHASMSPSINYVILVPTLRCNLSCEYCQVSRAAIGAQGYDWSEETLEHALAFLDRLTTGPIKIEFQGGEPLLRIDILERVREFCRSRFEKATFVVCSNFQMVDDRVWAFFADEDTHLSTSIDGDVGTHSAQRTFDPALTNAFFENVAGFIDRYGPDRVSALPTIDLHRPFSADALIDQYLQFGLTSIYLRPVNRQGFARRKAAVQDEIATWSHLHERFIDRLIERNYDEGLALEEYYFTHALRRVLRLGINNHVDLRNPNILGDSYIVVDHDGTLYPTDEARMMSRVGQIDLSIGNLQAGLDRERLRTLNAWSFNDLDPDCQHCPYQAYCGTDAIDDVSRYGRIDLPRFETWFCNRHLALFDLIFRLLRSDDPKVQHSLALWAGINSWPKSIVRMRK</sequence>
<reference evidence="7" key="1">
    <citation type="submission" date="2022-03" db="EMBL/GenBank/DDBJ databases">
        <title>The complete genome sequence of a Methyloterrigena soli.</title>
        <authorList>
            <person name="Zi Z."/>
        </authorList>
    </citation>
    <scope>NUCLEOTIDE SEQUENCE</scope>
    <source>
        <strain evidence="7">M48</strain>
    </source>
</reference>
<protein>
    <submittedName>
        <fullName evidence="7">His-Xaa-Ser system radical SAM maturase HxsB</fullName>
    </submittedName>
</protein>
<dbReference type="CDD" id="cd01335">
    <property type="entry name" value="Radical_SAM"/>
    <property type="match status" value="1"/>
</dbReference>
<dbReference type="GO" id="GO:0016491">
    <property type="term" value="F:oxidoreductase activity"/>
    <property type="evidence" value="ECO:0007669"/>
    <property type="project" value="InterPro"/>
</dbReference>
<dbReference type="InterPro" id="IPR013785">
    <property type="entry name" value="Aldolase_TIM"/>
</dbReference>
<dbReference type="Proteomes" id="UP001156140">
    <property type="component" value="Unassembled WGS sequence"/>
</dbReference>
<dbReference type="SFLD" id="SFLDG01067">
    <property type="entry name" value="SPASM/twitch_domain_containing"/>
    <property type="match status" value="1"/>
</dbReference>
<comment type="cofactor">
    <cofactor evidence="1">
        <name>[4Fe-4S] cluster</name>
        <dbReference type="ChEBI" id="CHEBI:49883"/>
    </cofactor>
</comment>
<name>A0AA41UAD2_9HYPH</name>
<proteinExistence type="predicted"/>
<dbReference type="GO" id="GO:0051536">
    <property type="term" value="F:iron-sulfur cluster binding"/>
    <property type="evidence" value="ECO:0007669"/>
    <property type="project" value="UniProtKB-KW"/>
</dbReference>
<evidence type="ECO:0000256" key="4">
    <source>
        <dbReference type="ARBA" id="ARBA00023004"/>
    </source>
</evidence>
<dbReference type="InterPro" id="IPR024023">
    <property type="entry name" value="rSAM_paired_HxsB"/>
</dbReference>
<evidence type="ECO:0000256" key="5">
    <source>
        <dbReference type="ARBA" id="ARBA00023014"/>
    </source>
</evidence>
<comment type="caution">
    <text evidence="7">The sequence shown here is derived from an EMBL/GenBank/DDBJ whole genome shotgun (WGS) entry which is preliminary data.</text>
</comment>
<keyword evidence="2" id="KW-0949">S-adenosyl-L-methionine</keyword>
<organism evidence="7 8">
    <name type="scientific">Paradevosia shaoguanensis</name>
    <dbReference type="NCBI Taxonomy" id="1335043"/>
    <lineage>
        <taxon>Bacteria</taxon>
        <taxon>Pseudomonadati</taxon>
        <taxon>Pseudomonadota</taxon>
        <taxon>Alphaproteobacteria</taxon>
        <taxon>Hyphomicrobiales</taxon>
        <taxon>Devosiaceae</taxon>
        <taxon>Paradevosia</taxon>
    </lineage>
</organism>
<gene>
    <name evidence="7" type="primary">hxsB</name>
    <name evidence="7" type="ORF">ML536_03765</name>
</gene>
<dbReference type="PANTHER" id="PTHR43273">
    <property type="entry name" value="ANAEROBIC SULFATASE-MATURATING ENZYME HOMOLOG ASLB-RELATED"/>
    <property type="match status" value="1"/>
</dbReference>
<dbReference type="SFLD" id="SFLDG01384">
    <property type="entry name" value="thioether_bond_formation_requi"/>
    <property type="match status" value="1"/>
</dbReference>